<protein>
    <recommendedName>
        <fullName evidence="4">Dol-P-Man:Man(5)GlcNAc(2)-PP-Dol alpha-1,3-mannosyltransferase</fullName>
        <ecNumber evidence="3">2.4.1.258</ecNumber>
    </recommendedName>
    <alternativeName>
        <fullName evidence="13">Asparagine-linked glycosylation protein 6</fullName>
    </alternativeName>
    <alternativeName>
        <fullName evidence="12">Dol-P-Man-dependent alpha(1-3)-mannosyltransferase</fullName>
    </alternativeName>
    <alternativeName>
        <fullName evidence="11">Dolichyl-P-Man:Man(5)GlcNAc(2)-PP-dolichyl mannosyltransferase</fullName>
    </alternativeName>
</protein>
<dbReference type="GO" id="GO:0005789">
    <property type="term" value="C:endoplasmic reticulum membrane"/>
    <property type="evidence" value="ECO:0007669"/>
    <property type="project" value="UniProtKB-SubCell"/>
</dbReference>
<comment type="similarity">
    <text evidence="16">Belongs to the glycosyltransferase ALG3 family.</text>
</comment>
<evidence type="ECO:0000256" key="13">
    <source>
        <dbReference type="ARBA" id="ARBA00030742"/>
    </source>
</evidence>
<feature type="transmembrane region" description="Helical" evidence="17">
    <location>
        <begin position="456"/>
        <end position="473"/>
    </location>
</feature>
<dbReference type="Gene3D" id="3.40.50.720">
    <property type="entry name" value="NAD(P)-binding Rossmann-like Domain"/>
    <property type="match status" value="1"/>
</dbReference>
<dbReference type="InterPro" id="IPR006076">
    <property type="entry name" value="FAD-dep_OxRdtase"/>
</dbReference>
<keyword evidence="7 17" id="KW-0812">Transmembrane</keyword>
<dbReference type="GO" id="GO:0003884">
    <property type="term" value="F:D-amino-acid oxidase activity"/>
    <property type="evidence" value="ECO:0007669"/>
    <property type="project" value="InterPro"/>
</dbReference>
<organism evidence="19 20">
    <name type="scientific">Fusarium sporotrichioides</name>
    <dbReference type="NCBI Taxonomy" id="5514"/>
    <lineage>
        <taxon>Eukaryota</taxon>
        <taxon>Fungi</taxon>
        <taxon>Dikarya</taxon>
        <taxon>Ascomycota</taxon>
        <taxon>Pezizomycotina</taxon>
        <taxon>Sordariomycetes</taxon>
        <taxon>Hypocreomycetidae</taxon>
        <taxon>Hypocreales</taxon>
        <taxon>Nectriaceae</taxon>
        <taxon>Fusarium</taxon>
    </lineage>
</organism>
<comment type="subcellular location">
    <subcellularLocation>
        <location evidence="1">Endoplasmic reticulum membrane</location>
        <topology evidence="1">Multi-pass membrane protein</topology>
    </subcellularLocation>
</comment>
<dbReference type="EC" id="2.4.1.258" evidence="3"/>
<evidence type="ECO:0000256" key="2">
    <source>
        <dbReference type="ARBA" id="ARBA00004922"/>
    </source>
</evidence>
<dbReference type="Proteomes" id="UP000266152">
    <property type="component" value="Unassembled WGS sequence"/>
</dbReference>
<comment type="catalytic activity">
    <reaction evidence="15">
        <text>an alpha-D-Man-(1-&gt;2)-alpha-D-Man-(1-&gt;2)-alpha-D-Man-(1-&gt;3)-[alpha-D-Man-(1-&gt;6)]-beta-D-Man-(1-&gt;4)-beta-D-GlcNAc-(1-&gt;4)-alpha-D-GlcNAc-diphospho-di-trans,poly-cis-dolichol + a di-trans,poly-cis-dolichyl beta-D-mannosyl phosphate = an alpha-D-Man-(1-&gt;2)-alpha-D-Man-(1-&gt;2)-alpha-D-Man-(1-&gt;3)-[alpha-D-Man-(1-&gt;3)-alpha-D-Man-(1-&gt;6)]-beta-D-Man-(1-&gt;4)-beta-D-GlcNAc-(1-&gt;4)-alpha-D-GlcNAc-diphospho-di-trans,poly-cis-dolichol + a di-trans,poly-cis-dolichyl phosphate + H(+)</text>
        <dbReference type="Rhea" id="RHEA:29527"/>
        <dbReference type="Rhea" id="RHEA-COMP:19498"/>
        <dbReference type="Rhea" id="RHEA-COMP:19501"/>
        <dbReference type="Rhea" id="RHEA-COMP:19516"/>
        <dbReference type="Rhea" id="RHEA-COMP:19517"/>
        <dbReference type="ChEBI" id="CHEBI:15378"/>
        <dbReference type="ChEBI" id="CHEBI:57683"/>
        <dbReference type="ChEBI" id="CHEBI:58211"/>
        <dbReference type="ChEBI" id="CHEBI:132515"/>
        <dbReference type="ChEBI" id="CHEBI:132516"/>
        <dbReference type="EC" id="2.4.1.258"/>
    </reaction>
    <physiologicalReaction direction="left-to-right" evidence="15">
        <dbReference type="Rhea" id="RHEA:29528"/>
    </physiologicalReaction>
</comment>
<feature type="transmembrane region" description="Helical" evidence="17">
    <location>
        <begin position="494"/>
        <end position="516"/>
    </location>
</feature>
<dbReference type="PANTHER" id="PTHR12646">
    <property type="entry name" value="NOT56 - RELATED"/>
    <property type="match status" value="1"/>
</dbReference>
<keyword evidence="20" id="KW-1185">Reference proteome</keyword>
<keyword evidence="9 17" id="KW-1133">Transmembrane helix</keyword>
<feature type="domain" description="FAD dependent oxidoreductase" evidence="18">
    <location>
        <begin position="5"/>
        <end position="349"/>
    </location>
</feature>
<dbReference type="EMBL" id="PXOF01000016">
    <property type="protein sequence ID" value="RGP75320.1"/>
    <property type="molecule type" value="Genomic_DNA"/>
</dbReference>
<dbReference type="AlphaFoldDB" id="A0A395SS69"/>
<feature type="transmembrane region" description="Helical" evidence="17">
    <location>
        <begin position="528"/>
        <end position="551"/>
    </location>
</feature>
<evidence type="ECO:0000256" key="17">
    <source>
        <dbReference type="SAM" id="Phobius"/>
    </source>
</evidence>
<evidence type="ECO:0000256" key="4">
    <source>
        <dbReference type="ARBA" id="ARBA00015561"/>
    </source>
</evidence>
<accession>A0A395SS69</accession>
<proteinExistence type="inferred from homology"/>
<evidence type="ECO:0000313" key="19">
    <source>
        <dbReference type="EMBL" id="RGP75320.1"/>
    </source>
</evidence>
<reference evidence="19 20" key="1">
    <citation type="journal article" date="2018" name="PLoS Pathog.">
        <title>Evolution of structural diversity of trichothecenes, a family of toxins produced by plant pathogenic and entomopathogenic fungi.</title>
        <authorList>
            <person name="Proctor R.H."/>
            <person name="McCormick S.P."/>
            <person name="Kim H.S."/>
            <person name="Cardoza R.E."/>
            <person name="Stanley A.M."/>
            <person name="Lindo L."/>
            <person name="Kelly A."/>
            <person name="Brown D.W."/>
            <person name="Lee T."/>
            <person name="Vaughan M.M."/>
            <person name="Alexander N.J."/>
            <person name="Busman M."/>
            <person name="Gutierrez S."/>
        </authorList>
    </citation>
    <scope>NUCLEOTIDE SEQUENCE [LARGE SCALE GENOMIC DNA]</scope>
    <source>
        <strain evidence="19 20">NRRL 3299</strain>
    </source>
</reference>
<evidence type="ECO:0000256" key="5">
    <source>
        <dbReference type="ARBA" id="ARBA00022676"/>
    </source>
</evidence>
<evidence type="ECO:0000256" key="10">
    <source>
        <dbReference type="ARBA" id="ARBA00023136"/>
    </source>
</evidence>
<comment type="caution">
    <text evidence="19">The sequence shown here is derived from an EMBL/GenBank/DDBJ whole genome shotgun (WGS) entry which is preliminary data.</text>
</comment>
<evidence type="ECO:0000256" key="8">
    <source>
        <dbReference type="ARBA" id="ARBA00022824"/>
    </source>
</evidence>
<dbReference type="UniPathway" id="UPA00378"/>
<dbReference type="Gene3D" id="3.30.9.10">
    <property type="entry name" value="D-Amino Acid Oxidase, subunit A, domain 2"/>
    <property type="match status" value="1"/>
</dbReference>
<dbReference type="PROSITE" id="PS00677">
    <property type="entry name" value="DAO"/>
    <property type="match status" value="1"/>
</dbReference>
<dbReference type="Pfam" id="PF05208">
    <property type="entry name" value="ALG3"/>
    <property type="match status" value="1"/>
</dbReference>
<evidence type="ECO:0000256" key="1">
    <source>
        <dbReference type="ARBA" id="ARBA00004477"/>
    </source>
</evidence>
<evidence type="ECO:0000256" key="14">
    <source>
        <dbReference type="ARBA" id="ARBA00044743"/>
    </source>
</evidence>
<dbReference type="PANTHER" id="PTHR12646:SF0">
    <property type="entry name" value="DOL-P-MAN:MAN(5)GLCNAC(2)-PP-DOL ALPHA-1,3-MANNOSYLTRANSFERASE"/>
    <property type="match status" value="1"/>
</dbReference>
<evidence type="ECO:0000256" key="11">
    <source>
        <dbReference type="ARBA" id="ARBA00030065"/>
    </source>
</evidence>
<dbReference type="SUPFAM" id="SSF54373">
    <property type="entry name" value="FAD-linked reductases, C-terminal domain"/>
    <property type="match status" value="1"/>
</dbReference>
<comment type="function">
    <text evidence="14">Dol-P-Man:Man(5)GlcNAc(2)-PP-Dol alpha-1,3-mannosyltransferase that operates in the biosynthetic pathway of dolichol-linked oligosaccharides, the glycan precursors employed in protein asparagine (N)-glycosylation. The assembly of dolichol-linked oligosaccharides begins on the cytosolic side of the endoplasmic reticulum membrane and finishes in its lumen. The sequential addition of sugars to dolichol pyrophosphate produces dolichol-linked oligosaccharides containing fourteen sugars, including two GlcNAcs, nine mannoses and three glucoses. Once assembled, the oligosaccharide is transferred from the lipid to nascent proteins by oligosaccharyltransferases. In the lumen of the endoplasmic reticulum, adds the first dolichyl beta-D-mannosyl phosphate derived mannose in an alpha-1,3 linkage to Man(5)GlcNAc(2)-PP-dolichol to produce Man(6)GlcNAc(2)-PP-dolichol.</text>
</comment>
<sequence>MANTIVVVGAGVSGLTSAYLLSKNKGNKITVVGKHMPGDYDIEYASPFAGANICPMATQENSRWERRTWVEFKRLCEQVPEAGIHFQKCNIARRKKDAEAAKSNTFPDALFQEEPWYKELFEDFREQNPNEVTRGYDSGCEFTSVCINTAIYLPWLAGQCLKNGVVLKRASLTDISEAKKLSHTGNVPNIIVNATGLGSLKLGGVKDETMAPARGQIVVVRNESTPMLITSGVEDGGSDVMYLMQRAAGGGTILGGTYDIGNWESQPDPNIAQRIMQRIVEARPEVADGKGVKGLSIIRHAVGLRPWRKDGLRLEEEKLDDETWIVHNYGHSGWGYQGSYGCAEGVVELVDKVGKDAKAKLNVLAGQHALSKFIPIALWLADAVGTSLIIWKVPYTEIDWVAYMQQVSQFISGERDYTKIEGGTGPLVYPAAHVYTFTGLYHITDEGKNIFLAQEIFGVLYMATLAVVMLCYWKAKVPPYMFVFLIASKRLHSLFVLRCFNDCFAVFFLWLSIFFFQRRNWTFGSLAYTWGLGIKMSLLLVLPAIGVILLLGRGFWPGLRLAWLMAQVQFAIGIPFIMKNSRGYAARAFELSREFKFEWTVNWRMLGEDVFLSKTFAIFLLACHVTALLVFISQRWLQPTGRPLSAMMPSFLQLKSPFTLQEQLRISHYVTPEYVMTTMLSANVIGLLFARSLHYQFYAYLAWASPYLLWRATEDPFIVLLIWAAQEWAWNVFPSTDVSSRVAVGAMLATVVLVYRGTARLALPSSQTRKIEAKNK</sequence>
<evidence type="ECO:0000256" key="16">
    <source>
        <dbReference type="ARBA" id="ARBA00093457"/>
    </source>
</evidence>
<keyword evidence="8" id="KW-0256">Endoplasmic reticulum</keyword>
<dbReference type="InterPro" id="IPR007873">
    <property type="entry name" value="Glycosyltransferase_ALG3"/>
</dbReference>
<evidence type="ECO:0000256" key="7">
    <source>
        <dbReference type="ARBA" id="ARBA00022692"/>
    </source>
</evidence>
<evidence type="ECO:0000313" key="20">
    <source>
        <dbReference type="Proteomes" id="UP000266152"/>
    </source>
</evidence>
<dbReference type="SUPFAM" id="SSF51971">
    <property type="entry name" value="Nucleotide-binding domain"/>
    <property type="match status" value="1"/>
</dbReference>
<feature type="transmembrane region" description="Helical" evidence="17">
    <location>
        <begin position="611"/>
        <end position="632"/>
    </location>
</feature>
<evidence type="ECO:0000256" key="6">
    <source>
        <dbReference type="ARBA" id="ARBA00022679"/>
    </source>
</evidence>
<evidence type="ECO:0000256" key="9">
    <source>
        <dbReference type="ARBA" id="ARBA00022989"/>
    </source>
</evidence>
<feature type="transmembrane region" description="Helical" evidence="17">
    <location>
        <begin position="558"/>
        <end position="578"/>
    </location>
</feature>
<evidence type="ECO:0000256" key="3">
    <source>
        <dbReference type="ARBA" id="ARBA00011964"/>
    </source>
</evidence>
<gene>
    <name evidence="19" type="ORF">FSPOR_942</name>
</gene>
<evidence type="ECO:0000256" key="15">
    <source>
        <dbReference type="ARBA" id="ARBA00049506"/>
    </source>
</evidence>
<keyword evidence="10 17" id="KW-0472">Membrane</keyword>
<evidence type="ECO:0000259" key="18">
    <source>
        <dbReference type="Pfam" id="PF01266"/>
    </source>
</evidence>
<name>A0A395SS69_FUSSP</name>
<evidence type="ECO:0000256" key="12">
    <source>
        <dbReference type="ARBA" id="ARBA00030368"/>
    </source>
</evidence>
<dbReference type="STRING" id="5514.A0A395SS69"/>
<comment type="pathway">
    <text evidence="2">Protein modification; protein glycosylation.</text>
</comment>
<dbReference type="Pfam" id="PF01266">
    <property type="entry name" value="DAO"/>
    <property type="match status" value="1"/>
</dbReference>
<keyword evidence="6" id="KW-0808">Transferase</keyword>
<keyword evidence="5" id="KW-0328">Glycosyltransferase</keyword>
<dbReference type="GO" id="GO:0052925">
    <property type="term" value="F:dol-P-Man:Man(5)GlcNAc(2)-PP-Dol alpha-1,3-mannosyltransferase activity"/>
    <property type="evidence" value="ECO:0007669"/>
    <property type="project" value="UniProtKB-EC"/>
</dbReference>
<dbReference type="InterPro" id="IPR006181">
    <property type="entry name" value="D-amino_acid_oxidase_CS"/>
</dbReference>